<gene>
    <name evidence="2" type="ORF">GCM10017596_08670</name>
</gene>
<keyword evidence="3" id="KW-1185">Reference proteome</keyword>
<dbReference type="AlphaFoldDB" id="A0A9W6HQP3"/>
<dbReference type="InterPro" id="IPR036610">
    <property type="entry name" value="PEBP-like_sf"/>
</dbReference>
<sequence length="180" mass="18917">MFSFDPYAELAALRPTAPLPLTSPDFTDGGPLPLSAWAEGRGGADRSPALTWGEPPVGTRSFAISCFDPDAPTGSGYWHWAVYNLPADIRSLAAGVGSGEQGALPLGALTLPNEARTERYIGAAPPAGTGVHRYFFVVDALDIDHLEIPAGSTPAILGFNRHFHTLARGVLIGTADPTEH</sequence>
<evidence type="ECO:0000313" key="3">
    <source>
        <dbReference type="Proteomes" id="UP001142325"/>
    </source>
</evidence>
<dbReference type="EMBL" id="BSET01000001">
    <property type="protein sequence ID" value="GLK01152.1"/>
    <property type="molecule type" value="Genomic_DNA"/>
</dbReference>
<name>A0A9W6HQP3_9MICO</name>
<reference evidence="2" key="1">
    <citation type="journal article" date="2014" name="Int. J. Syst. Evol. Microbiol.">
        <title>Complete genome sequence of Corynebacterium casei LMG S-19264T (=DSM 44701T), isolated from a smear-ripened cheese.</title>
        <authorList>
            <consortium name="US DOE Joint Genome Institute (JGI-PGF)"/>
            <person name="Walter F."/>
            <person name="Albersmeier A."/>
            <person name="Kalinowski J."/>
            <person name="Ruckert C."/>
        </authorList>
    </citation>
    <scope>NUCLEOTIDE SEQUENCE</scope>
    <source>
        <strain evidence="2">VKM Ac-1958</strain>
    </source>
</reference>
<dbReference type="PANTHER" id="PTHR30289">
    <property type="entry name" value="UNCHARACTERIZED PROTEIN YBCL-RELATED"/>
    <property type="match status" value="1"/>
</dbReference>
<dbReference type="Pfam" id="PF01161">
    <property type="entry name" value="PBP"/>
    <property type="match status" value="1"/>
</dbReference>
<reference evidence="2" key="2">
    <citation type="submission" date="2023-01" db="EMBL/GenBank/DDBJ databases">
        <authorList>
            <person name="Sun Q."/>
            <person name="Evtushenko L."/>
        </authorList>
    </citation>
    <scope>NUCLEOTIDE SEQUENCE</scope>
    <source>
        <strain evidence="2">VKM Ac-1958</strain>
    </source>
</reference>
<protein>
    <recommendedName>
        <fullName evidence="4">YbhB/YbcL family Raf kinase inhibitor-like protein</fullName>
    </recommendedName>
</protein>
<dbReference type="PANTHER" id="PTHR30289:SF1">
    <property type="entry name" value="PEBP (PHOSPHATIDYLETHANOLAMINE-BINDING PROTEIN) FAMILY PROTEIN"/>
    <property type="match status" value="1"/>
</dbReference>
<comment type="caution">
    <text evidence="2">The sequence shown here is derived from an EMBL/GenBank/DDBJ whole genome shotgun (WGS) entry which is preliminary data.</text>
</comment>
<accession>A0A9W6HQP3</accession>
<proteinExistence type="inferred from homology"/>
<organism evidence="2 3">
    <name type="scientific">Microbacterium keratanolyticum</name>
    <dbReference type="NCBI Taxonomy" id="67574"/>
    <lineage>
        <taxon>Bacteria</taxon>
        <taxon>Bacillati</taxon>
        <taxon>Actinomycetota</taxon>
        <taxon>Actinomycetes</taxon>
        <taxon>Micrococcales</taxon>
        <taxon>Microbacteriaceae</taxon>
        <taxon>Microbacterium</taxon>
    </lineage>
</organism>
<dbReference type="Gene3D" id="3.90.280.10">
    <property type="entry name" value="PEBP-like"/>
    <property type="match status" value="1"/>
</dbReference>
<dbReference type="SUPFAM" id="SSF49777">
    <property type="entry name" value="PEBP-like"/>
    <property type="match status" value="1"/>
</dbReference>
<dbReference type="RefSeq" id="WP_204938805.1">
    <property type="nucleotide sequence ID" value="NZ_BAAAUM010000001.1"/>
</dbReference>
<evidence type="ECO:0000313" key="2">
    <source>
        <dbReference type="EMBL" id="GLK01152.1"/>
    </source>
</evidence>
<comment type="similarity">
    <text evidence="1">Belongs to the UPF0098 family.</text>
</comment>
<dbReference type="CDD" id="cd00865">
    <property type="entry name" value="PEBP_bact_arch"/>
    <property type="match status" value="1"/>
</dbReference>
<dbReference type="Proteomes" id="UP001142325">
    <property type="component" value="Unassembled WGS sequence"/>
</dbReference>
<dbReference type="InterPro" id="IPR008914">
    <property type="entry name" value="PEBP"/>
</dbReference>
<dbReference type="NCBIfam" id="TIGR00481">
    <property type="entry name" value="YbhB/YbcL family Raf kinase inhibitor-like protein"/>
    <property type="match status" value="1"/>
</dbReference>
<evidence type="ECO:0008006" key="4">
    <source>
        <dbReference type="Google" id="ProtNLM"/>
    </source>
</evidence>
<dbReference type="InterPro" id="IPR005247">
    <property type="entry name" value="YbhB_YbcL/LppC-like"/>
</dbReference>
<evidence type="ECO:0000256" key="1">
    <source>
        <dbReference type="ARBA" id="ARBA00007120"/>
    </source>
</evidence>